<dbReference type="Proteomes" id="UP000198806">
    <property type="component" value="Unassembled WGS sequence"/>
</dbReference>
<gene>
    <name evidence="9" type="ORF">SAMN04489757_12115</name>
</gene>
<dbReference type="GO" id="GO:0016020">
    <property type="term" value="C:membrane"/>
    <property type="evidence" value="ECO:0007669"/>
    <property type="project" value="TreeGrafter"/>
</dbReference>
<dbReference type="PANTHER" id="PTHR22600">
    <property type="entry name" value="BETA-HEXOSAMINIDASE"/>
    <property type="match status" value="1"/>
</dbReference>
<dbReference type="GO" id="GO:0004563">
    <property type="term" value="F:beta-N-acetylhexosaminidase activity"/>
    <property type="evidence" value="ECO:0007669"/>
    <property type="project" value="UniProtKB-EC"/>
</dbReference>
<proteinExistence type="inferred from homology"/>
<organism evidence="9 10">
    <name type="scientific">Anaerocolumna aminovalerica</name>
    <dbReference type="NCBI Taxonomy" id="1527"/>
    <lineage>
        <taxon>Bacteria</taxon>
        <taxon>Bacillati</taxon>
        <taxon>Bacillota</taxon>
        <taxon>Clostridia</taxon>
        <taxon>Lachnospirales</taxon>
        <taxon>Lachnospiraceae</taxon>
        <taxon>Anaerocolumna</taxon>
    </lineage>
</organism>
<accession>A0A1I5GNC1</accession>
<dbReference type="Gene3D" id="3.20.20.80">
    <property type="entry name" value="Glycosidases"/>
    <property type="match status" value="1"/>
</dbReference>
<evidence type="ECO:0000256" key="1">
    <source>
        <dbReference type="ARBA" id="ARBA00001231"/>
    </source>
</evidence>
<dbReference type="STRING" id="1527.SAMN04489757_12115"/>
<keyword evidence="5" id="KW-0326">Glycosidase</keyword>
<dbReference type="InterPro" id="IPR015882">
    <property type="entry name" value="HEX_bac_N"/>
</dbReference>
<dbReference type="Pfam" id="PF00728">
    <property type="entry name" value="Glyco_hydro_20"/>
    <property type="match status" value="1"/>
</dbReference>
<dbReference type="AlphaFoldDB" id="A0A1I5GNC1"/>
<name>A0A1I5GNC1_9FIRM</name>
<dbReference type="RefSeq" id="WP_091687181.1">
    <property type="nucleotide sequence ID" value="NZ_BAABFM010000073.1"/>
</dbReference>
<feature type="active site" description="Proton donor" evidence="6">
    <location>
        <position position="286"/>
    </location>
</feature>
<sequence length="643" mass="74759">MIKYPGLVPSPQFYEVVDGHFAITEDTVISIQEDKARKKKWLIDLRDIIYNEIGVEVIISAIPVKNGKNIVLIQEEVAAESEEAYELVINNNNIIIKGQYKGLYYGIKTLKQLIVKYKNKLPVITIKDKPAFSNRGWMIDITRGRVPKLEYLFEIVDLASDFKVNMLQLYIEHTFMFEFTSEINVGKDGLRGEDIIALDAYCQEHMIQLVPCIATFGHLYEILKSDSYKHLCEYEDYPNEPYDWMKRQLHHTLDCTNPESIELVRNMLKNFVPLFRSPIVNICGDETFDIGKGKNKELAQQVGGTELYVNFLKEVMSIVEEMGKKVMFFGDMIIKHPEYLEELPKDVICMNWNYDPEVTEDDTYTFMKAGVVQYVCPGTIGWNRALNDYEGAFQNITKLIRYGEKYKADGVLVTDWGDFGSINCLSTSLQGLILGAAMSWNPKDSNCDSLQSYHEAISPHLGYEDMDHLNLFSLLTDISNKMHITWEHLMKWYFDVSFGNTSYGAAHEFIEEPDCSFFRSILEELESLLDKLEDYKGKVYSKLNFSRKRDLEEAVHMAKLVKLWQHIGLMIKKFYFEPEGQKALENRELREEAISLAAQTEKWLIKYEKLWRAGNKESELYRIRDVMTSLCHYLREPGIYRHR</sequence>
<dbReference type="InterPro" id="IPR029018">
    <property type="entry name" value="Hex-like_dom2"/>
</dbReference>
<reference evidence="9 10" key="1">
    <citation type="submission" date="2016-10" db="EMBL/GenBank/DDBJ databases">
        <authorList>
            <person name="de Groot N.N."/>
        </authorList>
    </citation>
    <scope>NUCLEOTIDE SEQUENCE [LARGE SCALE GENOMIC DNA]</scope>
    <source>
        <strain evidence="9 10">DSM 1283</strain>
    </source>
</reference>
<evidence type="ECO:0000256" key="5">
    <source>
        <dbReference type="ARBA" id="ARBA00023295"/>
    </source>
</evidence>
<dbReference type="GO" id="GO:0030203">
    <property type="term" value="P:glycosaminoglycan metabolic process"/>
    <property type="evidence" value="ECO:0007669"/>
    <property type="project" value="TreeGrafter"/>
</dbReference>
<dbReference type="GO" id="GO:0005975">
    <property type="term" value="P:carbohydrate metabolic process"/>
    <property type="evidence" value="ECO:0007669"/>
    <property type="project" value="InterPro"/>
</dbReference>
<feature type="domain" description="Glycoside hydrolase family 20 catalytic" evidence="7">
    <location>
        <begin position="132"/>
        <end position="358"/>
    </location>
</feature>
<dbReference type="PRINTS" id="PR00738">
    <property type="entry name" value="GLHYDRLASE20"/>
</dbReference>
<feature type="domain" description="Beta-hexosaminidase bacterial type N-terminal" evidence="8">
    <location>
        <begin position="5"/>
        <end position="128"/>
    </location>
</feature>
<evidence type="ECO:0000259" key="7">
    <source>
        <dbReference type="Pfam" id="PF00728"/>
    </source>
</evidence>
<comment type="similarity">
    <text evidence="2">Belongs to the glycosyl hydrolase 20 family.</text>
</comment>
<dbReference type="SUPFAM" id="SSF51445">
    <property type="entry name" value="(Trans)glycosidases"/>
    <property type="match status" value="1"/>
</dbReference>
<protein>
    <recommendedName>
        <fullName evidence="3">beta-N-acetylhexosaminidase</fullName>
        <ecNumber evidence="3">3.2.1.52</ecNumber>
    </recommendedName>
</protein>
<dbReference type="OrthoDB" id="9763537at2"/>
<dbReference type="PANTHER" id="PTHR22600:SF57">
    <property type="entry name" value="BETA-N-ACETYLHEXOSAMINIDASE"/>
    <property type="match status" value="1"/>
</dbReference>
<comment type="catalytic activity">
    <reaction evidence="1">
        <text>Hydrolysis of terminal non-reducing N-acetyl-D-hexosamine residues in N-acetyl-beta-D-hexosaminides.</text>
        <dbReference type="EC" id="3.2.1.52"/>
    </reaction>
</comment>
<dbReference type="EC" id="3.2.1.52" evidence="3"/>
<evidence type="ECO:0000256" key="6">
    <source>
        <dbReference type="PIRSR" id="PIRSR625705-1"/>
    </source>
</evidence>
<evidence type="ECO:0000256" key="4">
    <source>
        <dbReference type="ARBA" id="ARBA00022801"/>
    </source>
</evidence>
<keyword evidence="10" id="KW-1185">Reference proteome</keyword>
<dbReference type="Pfam" id="PF02838">
    <property type="entry name" value="Glyco_hydro_20b"/>
    <property type="match status" value="1"/>
</dbReference>
<dbReference type="InterPro" id="IPR025705">
    <property type="entry name" value="Beta_hexosaminidase_sua/sub"/>
</dbReference>
<dbReference type="EMBL" id="FOWD01000021">
    <property type="protein sequence ID" value="SFO37518.1"/>
    <property type="molecule type" value="Genomic_DNA"/>
</dbReference>
<dbReference type="InterPro" id="IPR015883">
    <property type="entry name" value="Glyco_hydro_20_cat"/>
</dbReference>
<dbReference type="CDD" id="cd06565">
    <property type="entry name" value="GH20_GcnA-like"/>
    <property type="match status" value="1"/>
</dbReference>
<dbReference type="Gene3D" id="3.30.379.10">
    <property type="entry name" value="Chitobiase/beta-hexosaminidase domain 2-like"/>
    <property type="match status" value="1"/>
</dbReference>
<dbReference type="SUPFAM" id="SSF55545">
    <property type="entry name" value="beta-N-acetylhexosaminidase-like domain"/>
    <property type="match status" value="1"/>
</dbReference>
<evidence type="ECO:0000313" key="9">
    <source>
        <dbReference type="EMBL" id="SFO37518.1"/>
    </source>
</evidence>
<dbReference type="InterPro" id="IPR017853">
    <property type="entry name" value="GH"/>
</dbReference>
<evidence type="ECO:0000256" key="2">
    <source>
        <dbReference type="ARBA" id="ARBA00006285"/>
    </source>
</evidence>
<keyword evidence="4 9" id="KW-0378">Hydrolase</keyword>
<evidence type="ECO:0000313" key="10">
    <source>
        <dbReference type="Proteomes" id="UP000198806"/>
    </source>
</evidence>
<evidence type="ECO:0000259" key="8">
    <source>
        <dbReference type="Pfam" id="PF02838"/>
    </source>
</evidence>
<evidence type="ECO:0000256" key="3">
    <source>
        <dbReference type="ARBA" id="ARBA00012663"/>
    </source>
</evidence>